<protein>
    <recommendedName>
        <fullName evidence="5">2TM domain-containing protein</fullName>
    </recommendedName>
</protein>
<feature type="transmembrane region" description="Helical" evidence="2">
    <location>
        <begin position="60"/>
        <end position="81"/>
    </location>
</feature>
<name>A0ABW4XIR1_9GAMM</name>
<gene>
    <name evidence="3" type="ORF">ACFSJ3_05435</name>
</gene>
<evidence type="ECO:0008006" key="5">
    <source>
        <dbReference type="Google" id="ProtNLM"/>
    </source>
</evidence>
<dbReference type="Proteomes" id="UP001597380">
    <property type="component" value="Unassembled WGS sequence"/>
</dbReference>
<keyword evidence="2" id="KW-0812">Transmembrane</keyword>
<evidence type="ECO:0000256" key="2">
    <source>
        <dbReference type="SAM" id="Phobius"/>
    </source>
</evidence>
<dbReference type="EMBL" id="JBHUHT010000009">
    <property type="protein sequence ID" value="MFD2095421.1"/>
    <property type="molecule type" value="Genomic_DNA"/>
</dbReference>
<comment type="caution">
    <text evidence="3">The sequence shown here is derived from an EMBL/GenBank/DDBJ whole genome shotgun (WGS) entry which is preliminary data.</text>
</comment>
<evidence type="ECO:0000256" key="1">
    <source>
        <dbReference type="SAM" id="MobiDB-lite"/>
    </source>
</evidence>
<organism evidence="3 4">
    <name type="scientific">Corallincola platygyrae</name>
    <dbReference type="NCBI Taxonomy" id="1193278"/>
    <lineage>
        <taxon>Bacteria</taxon>
        <taxon>Pseudomonadati</taxon>
        <taxon>Pseudomonadota</taxon>
        <taxon>Gammaproteobacteria</taxon>
        <taxon>Alteromonadales</taxon>
        <taxon>Psychromonadaceae</taxon>
        <taxon>Corallincola</taxon>
    </lineage>
</organism>
<dbReference type="RefSeq" id="WP_345338590.1">
    <property type="nucleotide sequence ID" value="NZ_BAABLI010000006.1"/>
</dbReference>
<evidence type="ECO:0000313" key="4">
    <source>
        <dbReference type="Proteomes" id="UP001597380"/>
    </source>
</evidence>
<feature type="transmembrane region" description="Helical" evidence="2">
    <location>
        <begin position="34"/>
        <end position="54"/>
    </location>
</feature>
<keyword evidence="2" id="KW-1133">Transmembrane helix</keyword>
<keyword evidence="2" id="KW-0472">Membrane</keyword>
<feature type="region of interest" description="Disordered" evidence="1">
    <location>
        <begin position="1"/>
        <end position="20"/>
    </location>
</feature>
<accession>A0ABW4XIR1</accession>
<evidence type="ECO:0000313" key="3">
    <source>
        <dbReference type="EMBL" id="MFD2095421.1"/>
    </source>
</evidence>
<proteinExistence type="predicted"/>
<sequence length="110" mass="12748">MDTDSLPHAGNSQAPEQRNESYHPRKVLFVFKSWPQFAFFCYLTLTLVGIVAMYLDAWGIWPAVMLLIAIGGVSHLALTWARHDDLEDYQQQMDEERGINRKKITFFIDN</sequence>
<keyword evidence="4" id="KW-1185">Reference proteome</keyword>
<reference evidence="4" key="1">
    <citation type="journal article" date="2019" name="Int. J. Syst. Evol. Microbiol.">
        <title>The Global Catalogue of Microorganisms (GCM) 10K type strain sequencing project: providing services to taxonomists for standard genome sequencing and annotation.</title>
        <authorList>
            <consortium name="The Broad Institute Genomics Platform"/>
            <consortium name="The Broad Institute Genome Sequencing Center for Infectious Disease"/>
            <person name="Wu L."/>
            <person name="Ma J."/>
        </authorList>
    </citation>
    <scope>NUCLEOTIDE SEQUENCE [LARGE SCALE GENOMIC DNA]</scope>
    <source>
        <strain evidence="4">CGMCC 1.10992</strain>
    </source>
</reference>